<keyword evidence="1" id="KW-1185">Reference proteome</keyword>
<dbReference type="AlphaFoldDB" id="A0A914DFX6"/>
<dbReference type="WBParaSite" id="ACRNAN_scaffold25758.g11950.t1">
    <property type="protein sequence ID" value="ACRNAN_scaffold25758.g11950.t1"/>
    <property type="gene ID" value="ACRNAN_scaffold25758.g11950"/>
</dbReference>
<reference evidence="2" key="1">
    <citation type="submission" date="2022-11" db="UniProtKB">
        <authorList>
            <consortium name="WormBaseParasite"/>
        </authorList>
    </citation>
    <scope>IDENTIFICATION</scope>
</reference>
<evidence type="ECO:0000313" key="1">
    <source>
        <dbReference type="Proteomes" id="UP000887540"/>
    </source>
</evidence>
<organism evidence="1 2">
    <name type="scientific">Acrobeloides nanus</name>
    <dbReference type="NCBI Taxonomy" id="290746"/>
    <lineage>
        <taxon>Eukaryota</taxon>
        <taxon>Metazoa</taxon>
        <taxon>Ecdysozoa</taxon>
        <taxon>Nematoda</taxon>
        <taxon>Chromadorea</taxon>
        <taxon>Rhabditida</taxon>
        <taxon>Tylenchina</taxon>
        <taxon>Cephalobomorpha</taxon>
        <taxon>Cephaloboidea</taxon>
        <taxon>Cephalobidae</taxon>
        <taxon>Acrobeloides</taxon>
    </lineage>
</organism>
<sequence>MTSNYSPDPRIIDAVLVVSNENLPICIKITKKTIIDGRNEYNLDDLKQSTMI</sequence>
<accession>A0A914DFX6</accession>
<name>A0A914DFX6_9BILA</name>
<protein>
    <submittedName>
        <fullName evidence="2">Uncharacterized protein</fullName>
    </submittedName>
</protein>
<dbReference type="Proteomes" id="UP000887540">
    <property type="component" value="Unplaced"/>
</dbReference>
<evidence type="ECO:0000313" key="2">
    <source>
        <dbReference type="WBParaSite" id="ACRNAN_scaffold25758.g11950.t1"/>
    </source>
</evidence>
<proteinExistence type="predicted"/>